<evidence type="ECO:0000313" key="1">
    <source>
        <dbReference type="EMBL" id="AEB14706.1"/>
    </source>
</evidence>
<dbReference type="RefSeq" id="WP_013701987.1">
    <property type="nucleotide sequence ID" value="NC_015385.1"/>
</dbReference>
<name>F2NVX9_TRES6</name>
<dbReference type="eggNOG" id="ENOG5034BGE">
    <property type="taxonomic scope" value="Bacteria"/>
</dbReference>
<proteinExistence type="predicted"/>
<accession>F2NVX9</accession>
<dbReference type="OrthoDB" id="358240at2"/>
<dbReference type="STRING" id="869209.Tresu_1815"/>
<reference evidence="2" key="2">
    <citation type="submission" date="2011-04" db="EMBL/GenBank/DDBJ databases">
        <title>The complete genome of chromosome of Treponema succinifaciens DSM 2489.</title>
        <authorList>
            <person name="Lucas S."/>
            <person name="Copeland A."/>
            <person name="Lapidus A."/>
            <person name="Bruce D."/>
            <person name="Goodwin L."/>
            <person name="Pitluck S."/>
            <person name="Peters L."/>
            <person name="Kyrpides N."/>
            <person name="Mavromatis K."/>
            <person name="Ivanova N."/>
            <person name="Ovchinnikova G."/>
            <person name="Teshima H."/>
            <person name="Detter J.C."/>
            <person name="Tapia R."/>
            <person name="Han C."/>
            <person name="Land M."/>
            <person name="Hauser L."/>
            <person name="Markowitz V."/>
            <person name="Cheng J.-F."/>
            <person name="Hugenholtz P."/>
            <person name="Woyke T."/>
            <person name="Wu D."/>
            <person name="Gronow S."/>
            <person name="Wellnitz S."/>
            <person name="Brambilla E."/>
            <person name="Klenk H.-P."/>
            <person name="Eisen J.A."/>
        </authorList>
    </citation>
    <scope>NUCLEOTIDE SEQUENCE [LARGE SCALE GENOMIC DNA]</scope>
    <source>
        <strain evidence="2">ATCC 33096 / DSM 2489 / 6091</strain>
    </source>
</reference>
<reference evidence="1 2" key="1">
    <citation type="journal article" date="2011" name="Stand. Genomic Sci.">
        <title>Complete genome sequence of Treponema succinifaciens type strain (6091).</title>
        <authorList>
            <person name="Han C."/>
            <person name="Gronow S."/>
            <person name="Teshima H."/>
            <person name="Lapidus A."/>
            <person name="Nolan M."/>
            <person name="Lucas S."/>
            <person name="Hammon N."/>
            <person name="Deshpande S."/>
            <person name="Cheng J.F."/>
            <person name="Zeytun A."/>
            <person name="Tapia R."/>
            <person name="Goodwin L."/>
            <person name="Pitluck S."/>
            <person name="Liolios K."/>
            <person name="Pagani I."/>
            <person name="Ivanova N."/>
            <person name="Mavromatis K."/>
            <person name="Mikhailova N."/>
            <person name="Huntemann M."/>
            <person name="Pati A."/>
            <person name="Chen A."/>
            <person name="Palaniappan K."/>
            <person name="Land M."/>
            <person name="Hauser L."/>
            <person name="Brambilla E.M."/>
            <person name="Rohde M."/>
            <person name="Goker M."/>
            <person name="Woyke T."/>
            <person name="Bristow J."/>
            <person name="Eisen J.A."/>
            <person name="Markowitz V."/>
            <person name="Hugenholtz P."/>
            <person name="Kyrpides N.C."/>
            <person name="Klenk H.P."/>
            <person name="Detter J.C."/>
        </authorList>
    </citation>
    <scope>NUCLEOTIDE SEQUENCE [LARGE SCALE GENOMIC DNA]</scope>
    <source>
        <strain evidence="2">ATCC 33096 / DSM 2489 / 6091</strain>
    </source>
</reference>
<dbReference type="EMBL" id="CP002631">
    <property type="protein sequence ID" value="AEB14706.1"/>
    <property type="molecule type" value="Genomic_DNA"/>
</dbReference>
<gene>
    <name evidence="1" type="ordered locus">Tresu_1815</name>
</gene>
<organism evidence="1 2">
    <name type="scientific">Treponema succinifaciens (strain ATCC 33096 / DSM 2489 / 6091)</name>
    <dbReference type="NCBI Taxonomy" id="869209"/>
    <lineage>
        <taxon>Bacteria</taxon>
        <taxon>Pseudomonadati</taxon>
        <taxon>Spirochaetota</taxon>
        <taxon>Spirochaetia</taxon>
        <taxon>Spirochaetales</taxon>
        <taxon>Treponemataceae</taxon>
        <taxon>Treponema</taxon>
    </lineage>
</organism>
<protein>
    <recommendedName>
        <fullName evidence="3">PEGA domain-containing protein</fullName>
    </recommendedName>
</protein>
<dbReference type="GeneID" id="302998956"/>
<dbReference type="Proteomes" id="UP000006852">
    <property type="component" value="Chromosome"/>
</dbReference>
<dbReference type="HOGENOM" id="CLU_072077_0_0_12"/>
<dbReference type="AlphaFoldDB" id="F2NVX9"/>
<dbReference type="KEGG" id="tsu:Tresu_1815"/>
<evidence type="ECO:0008006" key="3">
    <source>
        <dbReference type="Google" id="ProtNLM"/>
    </source>
</evidence>
<sequence length="334" mass="36890">MKSCISRKNKKVFSLMLLAFCGIFLLKAEPFRVRKTNLIAIDSLFEKKSVEAGVNDAVVIKLPEDKTFIEGIEISIKVPKIVAEWRDSVAWSLYSGISPVPDAKLIDYSGTRAEVGTFGESLSFNIKVPTKKNNSIKSDAYSYMAQMIPANADGFLFFRLQLAMKGSSDSISKSKFSVCAYPILSNEGKISLAINSPENEDEKEFTVFVDGKQSELGKKDILVPAGSHNVNIVSGSYRNEVRTVSVEQAKTSSIEISLREIKPIIRLIAPEGTKIAFDNDEYTAPVEQFYTTSGDHTVKFIVGDYEITKTVSALDGRSYNISVNIDATIEETDE</sequence>
<keyword evidence="2" id="KW-1185">Reference proteome</keyword>
<evidence type="ECO:0000313" key="2">
    <source>
        <dbReference type="Proteomes" id="UP000006852"/>
    </source>
</evidence>